<sequence>MARGGMGKEELAVVRKEKLAGDELAGMGKDELVGGQMCAERCERGELTTRLRWTEWYGTKKIRTPVVYSESSANWTINP</sequence>
<dbReference type="HOGENOM" id="CLU_175096_0_0_1"/>
<evidence type="ECO:0000313" key="1">
    <source>
        <dbReference type="EnsemblPlants" id="ONIVA01G02520.1"/>
    </source>
</evidence>
<dbReference type="Proteomes" id="UP000006591">
    <property type="component" value="Chromosome 1"/>
</dbReference>
<dbReference type="EnsemblPlants" id="ONIVA01G02520.1">
    <property type="protein sequence ID" value="ONIVA01G02520.1"/>
    <property type="gene ID" value="ONIVA01G02520"/>
</dbReference>
<dbReference type="Gramene" id="ONIVA01G02520.1">
    <property type="protein sequence ID" value="ONIVA01G02520.1"/>
    <property type="gene ID" value="ONIVA01G02520"/>
</dbReference>
<reference evidence="1" key="1">
    <citation type="submission" date="2015-04" db="UniProtKB">
        <authorList>
            <consortium name="EnsemblPlants"/>
        </authorList>
    </citation>
    <scope>IDENTIFICATION</scope>
    <source>
        <strain evidence="1">SL10</strain>
    </source>
</reference>
<protein>
    <submittedName>
        <fullName evidence="1">Uncharacterized protein</fullName>
    </submittedName>
</protein>
<dbReference type="AlphaFoldDB" id="A0A0E0FFW2"/>
<reference evidence="1" key="2">
    <citation type="submission" date="2018-04" db="EMBL/GenBank/DDBJ databases">
        <title>OnivRS2 (Oryza nivara Reference Sequence Version 2).</title>
        <authorList>
            <person name="Zhang J."/>
            <person name="Kudrna D."/>
            <person name="Lee S."/>
            <person name="Talag J."/>
            <person name="Rajasekar S."/>
            <person name="Welchert J."/>
            <person name="Hsing Y.-I."/>
            <person name="Wing R.A."/>
        </authorList>
    </citation>
    <scope>NUCLEOTIDE SEQUENCE [LARGE SCALE GENOMIC DNA]</scope>
</reference>
<organism evidence="1">
    <name type="scientific">Oryza nivara</name>
    <name type="common">Indian wild rice</name>
    <name type="synonym">Oryza sativa f. spontanea</name>
    <dbReference type="NCBI Taxonomy" id="4536"/>
    <lineage>
        <taxon>Eukaryota</taxon>
        <taxon>Viridiplantae</taxon>
        <taxon>Streptophyta</taxon>
        <taxon>Embryophyta</taxon>
        <taxon>Tracheophyta</taxon>
        <taxon>Spermatophyta</taxon>
        <taxon>Magnoliopsida</taxon>
        <taxon>Liliopsida</taxon>
        <taxon>Poales</taxon>
        <taxon>Poaceae</taxon>
        <taxon>BOP clade</taxon>
        <taxon>Oryzoideae</taxon>
        <taxon>Oryzeae</taxon>
        <taxon>Oryzinae</taxon>
        <taxon>Oryza</taxon>
    </lineage>
</organism>
<name>A0A0E0FFW2_ORYNI</name>
<keyword evidence="2" id="KW-1185">Reference proteome</keyword>
<accession>A0A0E0FFW2</accession>
<proteinExistence type="predicted"/>
<evidence type="ECO:0000313" key="2">
    <source>
        <dbReference type="Proteomes" id="UP000006591"/>
    </source>
</evidence>
<dbReference type="OMA" id="GETEWHG"/>